<name>A0AAF0YBU6_9TREE</name>
<dbReference type="GeneID" id="87808675"/>
<dbReference type="GO" id="GO:0016810">
    <property type="term" value="F:hydrolase activity, acting on carbon-nitrogen (but not peptide) bonds"/>
    <property type="evidence" value="ECO:0007669"/>
    <property type="project" value="InterPro"/>
</dbReference>
<proteinExistence type="predicted"/>
<organism evidence="2 3">
    <name type="scientific">Vanrija pseudolonga</name>
    <dbReference type="NCBI Taxonomy" id="143232"/>
    <lineage>
        <taxon>Eukaryota</taxon>
        <taxon>Fungi</taxon>
        <taxon>Dikarya</taxon>
        <taxon>Basidiomycota</taxon>
        <taxon>Agaricomycotina</taxon>
        <taxon>Tremellomycetes</taxon>
        <taxon>Trichosporonales</taxon>
        <taxon>Trichosporonaceae</taxon>
        <taxon>Vanrija</taxon>
    </lineage>
</organism>
<evidence type="ECO:0000313" key="2">
    <source>
        <dbReference type="EMBL" id="WOO81934.1"/>
    </source>
</evidence>
<dbReference type="Gene3D" id="3.20.20.140">
    <property type="entry name" value="Metal-dependent hydrolases"/>
    <property type="match status" value="1"/>
</dbReference>
<dbReference type="EMBL" id="CP086717">
    <property type="protein sequence ID" value="WOO81934.1"/>
    <property type="molecule type" value="Genomic_DNA"/>
</dbReference>
<gene>
    <name evidence="2" type="primary">ytcJ_3</name>
    <name evidence="2" type="ORF">LOC62_04G005446</name>
</gene>
<dbReference type="Proteomes" id="UP000827549">
    <property type="component" value="Chromosome 4"/>
</dbReference>
<dbReference type="RefSeq" id="XP_062627966.1">
    <property type="nucleotide sequence ID" value="XM_062771982.1"/>
</dbReference>
<dbReference type="InterPro" id="IPR032466">
    <property type="entry name" value="Metal_Hydrolase"/>
</dbReference>
<dbReference type="Pfam" id="PF07969">
    <property type="entry name" value="Amidohydro_3"/>
    <property type="match status" value="1"/>
</dbReference>
<dbReference type="PANTHER" id="PTHR22642:SF2">
    <property type="entry name" value="PROTEIN LONG AFTER FAR-RED 3"/>
    <property type="match status" value="1"/>
</dbReference>
<dbReference type="Gene3D" id="3.10.310.70">
    <property type="match status" value="1"/>
</dbReference>
<accession>A0AAF0YBU6</accession>
<evidence type="ECO:0000313" key="3">
    <source>
        <dbReference type="Proteomes" id="UP000827549"/>
    </source>
</evidence>
<sequence length="517" mass="55844">MTLPSLDTPLPSPKTLFTNARLVGWPAGSYSVLVENGAVTQASSTPIDAGDATVVDLAGLWLAPSLVDWHTHWTKNLIGIRRYSLADLKSAAAVLDAVRARLNDPDYDEDGFFVAVNMRSGEWPDTPALNRLALDAISTSKPICLNFNGHHSYVCNTLGLAFVGFTPETHPDGILYETDAFKLSVALTSRPDADLLDTWSDEMGRHAASLGVTEIVDLEMAFNDIHWQRRFAKGFRGLRVHTGIYPQHLDRALEKGFKTGDVVPGTHGQVTIGPFKLVTDGSLGSATAYCKDPYPNSCNHGLLTHGPDEIDALCLRATRGKLRLAVHAIGDEALRCTLDALESHKSAGYPPLAGSTIEHAQLVDAPEIPRFKELGLVASVQPRHLVDDAELAHCHWPGREDRAYAFKTLHDAGIPLRMGSDCPIAPLQPWEAIACAIARSGGDDEAVFEPQEIIDVETAWKASTSNCRAGIDVGGRADLVVIDKDPLTLDAEGIRRVKVLGTLLGGNWTHKAKGFAA</sequence>
<dbReference type="InterPro" id="IPR011059">
    <property type="entry name" value="Metal-dep_hydrolase_composite"/>
</dbReference>
<dbReference type="InterPro" id="IPR013108">
    <property type="entry name" value="Amidohydro_3"/>
</dbReference>
<dbReference type="AlphaFoldDB" id="A0AAF0YBU6"/>
<protein>
    <submittedName>
        <fullName evidence="2">Amidohydrolase YtcJ</fullName>
    </submittedName>
</protein>
<keyword evidence="3" id="KW-1185">Reference proteome</keyword>
<feature type="domain" description="Amidohydrolase 3" evidence="1">
    <location>
        <begin position="54"/>
        <end position="507"/>
    </location>
</feature>
<dbReference type="SUPFAM" id="SSF51338">
    <property type="entry name" value="Composite domain of metallo-dependent hydrolases"/>
    <property type="match status" value="1"/>
</dbReference>
<dbReference type="Gene3D" id="2.30.40.10">
    <property type="entry name" value="Urease, subunit C, domain 1"/>
    <property type="match status" value="1"/>
</dbReference>
<dbReference type="SUPFAM" id="SSF51556">
    <property type="entry name" value="Metallo-dependent hydrolases"/>
    <property type="match status" value="1"/>
</dbReference>
<evidence type="ECO:0000259" key="1">
    <source>
        <dbReference type="Pfam" id="PF07969"/>
    </source>
</evidence>
<dbReference type="PANTHER" id="PTHR22642">
    <property type="entry name" value="IMIDAZOLONEPROPIONASE"/>
    <property type="match status" value="1"/>
</dbReference>
<reference evidence="2" key="1">
    <citation type="submission" date="2023-10" db="EMBL/GenBank/DDBJ databases">
        <authorList>
            <person name="Noh H."/>
        </authorList>
    </citation>
    <scope>NUCLEOTIDE SEQUENCE</scope>
    <source>
        <strain evidence="2">DUCC4014</strain>
    </source>
</reference>